<keyword evidence="1" id="KW-0812">Transmembrane</keyword>
<dbReference type="KEGG" id="thel:IG193_08655"/>
<evidence type="ECO:0000313" key="3">
    <source>
        <dbReference type="Proteomes" id="UP000594121"/>
    </source>
</evidence>
<dbReference type="RefSeq" id="WP_192818775.1">
    <property type="nucleotide sequence ID" value="NZ_CP062310.1"/>
</dbReference>
<dbReference type="InParanoid" id="A0A7L9FIF2"/>
<dbReference type="EMBL" id="CP062310">
    <property type="protein sequence ID" value="QOJ78803.1"/>
    <property type="molecule type" value="Genomic_DNA"/>
</dbReference>
<feature type="transmembrane region" description="Helical" evidence="1">
    <location>
        <begin position="6"/>
        <end position="25"/>
    </location>
</feature>
<keyword evidence="1" id="KW-0472">Membrane</keyword>
<reference evidence="2 3" key="1">
    <citation type="submission" date="2020-10" db="EMBL/GenBank/DDBJ databases">
        <title>Thermofilum lucidum 3507LT sp. nov. a novel member of Thermofilaceae family isolated from Chile hot spring, and proposal of description order Thermofilales.</title>
        <authorList>
            <person name="Zayulina K.S."/>
            <person name="Elcheninov A.G."/>
            <person name="Toshchakov S.V."/>
            <person name="Kublanov I.V."/>
        </authorList>
    </citation>
    <scope>NUCLEOTIDE SEQUENCE [LARGE SCALE GENOMIC DNA]</scope>
    <source>
        <strain evidence="2 3">3507LT</strain>
    </source>
</reference>
<evidence type="ECO:0000256" key="1">
    <source>
        <dbReference type="SAM" id="Phobius"/>
    </source>
</evidence>
<dbReference type="Proteomes" id="UP000594121">
    <property type="component" value="Chromosome"/>
</dbReference>
<dbReference type="GeneID" id="59149961"/>
<dbReference type="AlphaFoldDB" id="A0A7L9FIF2"/>
<organism evidence="2 3">
    <name type="scientific">Infirmifilum lucidum</name>
    <dbReference type="NCBI Taxonomy" id="2776706"/>
    <lineage>
        <taxon>Archaea</taxon>
        <taxon>Thermoproteota</taxon>
        <taxon>Thermoprotei</taxon>
        <taxon>Thermofilales</taxon>
        <taxon>Thermofilaceae</taxon>
        <taxon>Infirmifilum</taxon>
    </lineage>
</organism>
<proteinExistence type="predicted"/>
<keyword evidence="3" id="KW-1185">Reference proteome</keyword>
<evidence type="ECO:0000313" key="2">
    <source>
        <dbReference type="EMBL" id="QOJ78803.1"/>
    </source>
</evidence>
<accession>A0A7L9FIF2</accession>
<protein>
    <submittedName>
        <fullName evidence="2">Uncharacterized protein</fullName>
    </submittedName>
</protein>
<gene>
    <name evidence="2" type="ORF">IG193_08655</name>
</gene>
<sequence length="46" mass="4947">MEPVLLLLSSTASVAGSLAGFAYWLGRRLARLEMRVGALEKRVGSL</sequence>
<keyword evidence="1" id="KW-1133">Transmembrane helix</keyword>
<name>A0A7L9FIF2_9CREN</name>